<feature type="domain" description="HTH cro/C1-type" evidence="5">
    <location>
        <begin position="126"/>
        <end position="181"/>
    </location>
</feature>
<dbReference type="SMART" id="SM00530">
    <property type="entry name" value="HTH_XRE"/>
    <property type="match status" value="1"/>
</dbReference>
<keyword evidence="1 4" id="KW-0805">Transcription regulation</keyword>
<dbReference type="OrthoDB" id="31424at2157"/>
<gene>
    <name evidence="6" type="ORF">GWK48_02240</name>
</gene>
<keyword evidence="7" id="KW-1185">Reference proteome</keyword>
<evidence type="ECO:0000313" key="7">
    <source>
        <dbReference type="Proteomes" id="UP000509301"/>
    </source>
</evidence>
<dbReference type="AlphaFoldDB" id="A0A6N0NZH8"/>
<evidence type="ECO:0000256" key="4">
    <source>
        <dbReference type="HAMAP-Rule" id="MF_00584"/>
    </source>
</evidence>
<dbReference type="PROSITE" id="PS50943">
    <property type="entry name" value="HTH_CROC1"/>
    <property type="match status" value="1"/>
</dbReference>
<dbReference type="GO" id="GO:0003677">
    <property type="term" value="F:DNA binding"/>
    <property type="evidence" value="ECO:0007669"/>
    <property type="project" value="UniProtKB-KW"/>
</dbReference>
<dbReference type="HAMAP" id="MF_00584">
    <property type="entry name" value="HTH_type_cro_C1"/>
    <property type="match status" value="1"/>
</dbReference>
<dbReference type="Pfam" id="PF01381">
    <property type="entry name" value="HTH_3"/>
    <property type="match status" value="1"/>
</dbReference>
<dbReference type="InterPro" id="IPR059051">
    <property type="entry name" value="MTH_967_PDDEXK"/>
</dbReference>
<dbReference type="GeneID" id="55640729"/>
<dbReference type="EMBL" id="CP049074">
    <property type="protein sequence ID" value="QKR00949.1"/>
    <property type="molecule type" value="Genomic_DNA"/>
</dbReference>
<dbReference type="Proteomes" id="UP000509301">
    <property type="component" value="Chromosome"/>
</dbReference>
<evidence type="ECO:0000256" key="2">
    <source>
        <dbReference type="ARBA" id="ARBA00023125"/>
    </source>
</evidence>
<dbReference type="InterPro" id="IPR001387">
    <property type="entry name" value="Cro/C1-type_HTH"/>
</dbReference>
<accession>A0A6N0NZH8</accession>
<evidence type="ECO:0000256" key="3">
    <source>
        <dbReference type="ARBA" id="ARBA00023163"/>
    </source>
</evidence>
<name>A0A6N0NZH8_9CREN</name>
<sequence length="301" mass="33759">MMPKLFEEVLELLHEESVNFTLIEYPEKTRKSIDIIAKGYKDRRFVIKVSSEKISKEEAKDLRNFSAVVGGMPIIITEETEEDIAIGKDNVVGLSLEGLIKAVRGEKIYIYRTRGGIFVKIKSDVLRRKRTEMNYSMGDLSKILGVSRKTIYDYENGESDVSIEVAEKLVDLFGEEVIGDVCEYSKLKLQVEEGEEGDTISSRIAKNLSEIGFKSTSVRFTAVDVAASKGSKKVLITIEPRNSELIEKKLREASKIANELMSELLIVVRSASLANKLRKDGFKTLMSDAISSLDNEVNRDS</sequence>
<dbReference type="RefSeq" id="WP_174632440.1">
    <property type="nucleotide sequence ID" value="NZ_CP049074.1"/>
</dbReference>
<protein>
    <recommendedName>
        <fullName evidence="4">Putative HTH-type transcriptional regulatory protein GWK48_02240</fullName>
    </recommendedName>
</protein>
<dbReference type="Gene3D" id="1.10.260.40">
    <property type="entry name" value="lambda repressor-like DNA-binding domains"/>
    <property type="match status" value="1"/>
</dbReference>
<dbReference type="CDD" id="cd00093">
    <property type="entry name" value="HTH_XRE"/>
    <property type="match status" value="1"/>
</dbReference>
<reference evidence="6 7" key="1">
    <citation type="submission" date="2020-02" db="EMBL/GenBank/DDBJ databases">
        <title>Comparative genome analysis reveals the metabolism and evolution of the thermophilic archaeal genus Metallosphaera.</title>
        <authorList>
            <person name="Jiang C."/>
        </authorList>
    </citation>
    <scope>NUCLEOTIDE SEQUENCE [LARGE SCALE GENOMIC DNA]</scope>
    <source>
        <strain evidence="6 7">Ric-A</strain>
    </source>
</reference>
<organism evidence="6 7">
    <name type="scientific">Metallosphaera tengchongensis</name>
    <dbReference type="NCBI Taxonomy" id="1532350"/>
    <lineage>
        <taxon>Archaea</taxon>
        <taxon>Thermoproteota</taxon>
        <taxon>Thermoprotei</taxon>
        <taxon>Sulfolobales</taxon>
        <taxon>Sulfolobaceae</taxon>
        <taxon>Metallosphaera</taxon>
    </lineage>
</organism>
<dbReference type="InterPro" id="IPR010982">
    <property type="entry name" value="Lambda_DNA-bd_dom_sf"/>
</dbReference>
<evidence type="ECO:0000256" key="1">
    <source>
        <dbReference type="ARBA" id="ARBA00023015"/>
    </source>
</evidence>
<proteinExistence type="inferred from homology"/>
<dbReference type="SUPFAM" id="SSF47413">
    <property type="entry name" value="lambda repressor-like DNA-binding domains"/>
    <property type="match status" value="1"/>
</dbReference>
<keyword evidence="3 4" id="KW-0804">Transcription</keyword>
<dbReference type="KEGG" id="mten:GWK48_02240"/>
<keyword evidence="2 4" id="KW-0238">DNA-binding</keyword>
<dbReference type="GO" id="GO:0003700">
    <property type="term" value="F:DNA-binding transcription factor activity"/>
    <property type="evidence" value="ECO:0007669"/>
    <property type="project" value="UniProtKB-UniRule"/>
</dbReference>
<evidence type="ECO:0000313" key="6">
    <source>
        <dbReference type="EMBL" id="QKR00949.1"/>
    </source>
</evidence>
<dbReference type="Pfam" id="PF26553">
    <property type="entry name" value="PDDEXK_19"/>
    <property type="match status" value="1"/>
</dbReference>
<dbReference type="InterPro" id="IPR020886">
    <property type="entry name" value="MTH_967-like"/>
</dbReference>
<evidence type="ECO:0000259" key="5">
    <source>
        <dbReference type="PROSITE" id="PS50943"/>
    </source>
</evidence>